<accession>A0ABR6PD83</accession>
<sequence>MSFIAAILAPTSDTNLAITNYISVTRKAH</sequence>
<gene>
    <name evidence="1" type="ORF">HNP68_001147</name>
</gene>
<evidence type="ECO:0000313" key="1">
    <source>
        <dbReference type="EMBL" id="MBB6043525.1"/>
    </source>
</evidence>
<proteinExistence type="predicted"/>
<reference evidence="1 2" key="1">
    <citation type="submission" date="2020-08" db="EMBL/GenBank/DDBJ databases">
        <title>Genomic Encyclopedia of Type Strains, Phase IV (KMG-IV): sequencing the most valuable type-strain genomes for metagenomic binning, comparative biology and taxonomic classification.</title>
        <authorList>
            <person name="Goeker M."/>
        </authorList>
    </citation>
    <scope>NUCLEOTIDE SEQUENCE [LARGE SCALE GENOMIC DNA]</scope>
    <source>
        <strain evidence="1 2">DSM 24625</strain>
    </source>
</reference>
<name>A0ABR6PD83_9SPIR</name>
<protein>
    <submittedName>
        <fullName evidence="1">Uncharacterized protein</fullName>
    </submittedName>
</protein>
<evidence type="ECO:0000313" key="2">
    <source>
        <dbReference type="Proteomes" id="UP000555838"/>
    </source>
</evidence>
<keyword evidence="2" id="KW-1185">Reference proteome</keyword>
<comment type="caution">
    <text evidence="1">The sequence shown here is derived from an EMBL/GenBank/DDBJ whole genome shotgun (WGS) entry which is preliminary data.</text>
</comment>
<organism evidence="1 2">
    <name type="scientific">Borreliella yangtzensis</name>
    <dbReference type="NCBI Taxonomy" id="683292"/>
    <lineage>
        <taxon>Bacteria</taxon>
        <taxon>Pseudomonadati</taxon>
        <taxon>Spirochaetota</taxon>
        <taxon>Spirochaetia</taxon>
        <taxon>Spirochaetales</taxon>
        <taxon>Borreliaceae</taxon>
        <taxon>Borreliella</taxon>
    </lineage>
</organism>
<dbReference type="Proteomes" id="UP000555838">
    <property type="component" value="Unassembled WGS sequence"/>
</dbReference>
<dbReference type="EMBL" id="JACHFG010000013">
    <property type="protein sequence ID" value="MBB6043525.1"/>
    <property type="molecule type" value="Genomic_DNA"/>
</dbReference>